<feature type="transmembrane region" description="Helical" evidence="6">
    <location>
        <begin position="202"/>
        <end position="222"/>
    </location>
</feature>
<feature type="transmembrane region" description="Helical" evidence="6">
    <location>
        <begin position="28"/>
        <end position="53"/>
    </location>
</feature>
<evidence type="ECO:0000256" key="3">
    <source>
        <dbReference type="ARBA" id="ARBA00022692"/>
    </source>
</evidence>
<evidence type="ECO:0000313" key="7">
    <source>
        <dbReference type="EMBL" id="CAD9435187.1"/>
    </source>
</evidence>
<accession>A0A7S2CTI9</accession>
<comment type="similarity">
    <text evidence="2">Belongs to the unc-93 family.</text>
</comment>
<dbReference type="EMBL" id="HBGT01025691">
    <property type="protein sequence ID" value="CAD9435187.1"/>
    <property type="molecule type" value="Transcribed_RNA"/>
</dbReference>
<dbReference type="GO" id="GO:0016020">
    <property type="term" value="C:membrane"/>
    <property type="evidence" value="ECO:0007669"/>
    <property type="project" value="UniProtKB-SubCell"/>
</dbReference>
<feature type="transmembrane region" description="Helical" evidence="6">
    <location>
        <begin position="168"/>
        <end position="196"/>
    </location>
</feature>
<name>A0A7S2CTI9_9STRA</name>
<evidence type="ECO:0000256" key="6">
    <source>
        <dbReference type="SAM" id="Phobius"/>
    </source>
</evidence>
<gene>
    <name evidence="7" type="ORF">FPAR1323_LOCUS13355</name>
</gene>
<organism evidence="7">
    <name type="scientific">Florenciella parvula</name>
    <dbReference type="NCBI Taxonomy" id="236787"/>
    <lineage>
        <taxon>Eukaryota</taxon>
        <taxon>Sar</taxon>
        <taxon>Stramenopiles</taxon>
        <taxon>Ochrophyta</taxon>
        <taxon>Dictyochophyceae</taxon>
        <taxon>Florenciellales</taxon>
        <taxon>Florenciella</taxon>
    </lineage>
</organism>
<evidence type="ECO:0000256" key="1">
    <source>
        <dbReference type="ARBA" id="ARBA00004141"/>
    </source>
</evidence>
<dbReference type="PANTHER" id="PTHR19444">
    <property type="entry name" value="UNC-93 RELATED"/>
    <property type="match status" value="1"/>
</dbReference>
<protein>
    <submittedName>
        <fullName evidence="7">Uncharacterized protein</fullName>
    </submittedName>
</protein>
<keyword evidence="5 6" id="KW-0472">Membrane</keyword>
<feature type="transmembrane region" description="Helical" evidence="6">
    <location>
        <begin position="339"/>
        <end position="359"/>
    </location>
</feature>
<keyword evidence="4 6" id="KW-1133">Transmembrane helix</keyword>
<dbReference type="SUPFAM" id="SSF103473">
    <property type="entry name" value="MFS general substrate transporter"/>
    <property type="match status" value="1"/>
</dbReference>
<feature type="transmembrane region" description="Helical" evidence="6">
    <location>
        <begin position="95"/>
        <end position="115"/>
    </location>
</feature>
<feature type="transmembrane region" description="Helical" evidence="6">
    <location>
        <begin position="430"/>
        <end position="449"/>
    </location>
</feature>
<sequence>MSQLNEKLVQPRESSGAMPQNLSEARKLLINFVTMTVCFSLNHASVTSCIALATSSGLPGNLGSYSVAVLYACYVVTAMLFSQVIIFYCSQKGSLTGSLAVYALYVASYLVAALVESDTVKWVAVLFGASIGGIGAGVLWTAQGAYYSENARLYALAKGVTKEEATGYFGSIFACFYLGFEVLLKIIGSVVGLYATGDAAKYAIYILYTAIAIGSTVGMTTVRNMRAEDTVGGDGVTIEKIDMTKKVLSALKLLFTNAKCALMVPTNFAFGFAAAFITAYIQGSVVSPVYSDDGHTDDEVADSQSQHDARVLLYSSIAVGVATAMSMPFFYLKKQAGTAVVMVLGAICFVFVAAMSYALDDGELRHALWIVYIVYGCGRSIWESTTKAVFADFFPDDPQAAFANIVLQSGLASTVAFFVFPDLSPLQKEVILGVTATLGAICFSIASFIHQGEQKAKEVEGGYMSVNDDNQV</sequence>
<keyword evidence="3 6" id="KW-0812">Transmembrane</keyword>
<dbReference type="Pfam" id="PF05978">
    <property type="entry name" value="UNC-93"/>
    <property type="match status" value="1"/>
</dbReference>
<evidence type="ECO:0000256" key="5">
    <source>
        <dbReference type="ARBA" id="ARBA00023136"/>
    </source>
</evidence>
<dbReference type="AlphaFoldDB" id="A0A7S2CTI9"/>
<feature type="transmembrane region" description="Helical" evidence="6">
    <location>
        <begin position="311"/>
        <end position="332"/>
    </location>
</feature>
<feature type="transmembrane region" description="Helical" evidence="6">
    <location>
        <begin position="65"/>
        <end position="88"/>
    </location>
</feature>
<dbReference type="PANTHER" id="PTHR19444:SF13">
    <property type="entry name" value="PROTEIN UNC-93 HOMOLOG A"/>
    <property type="match status" value="1"/>
</dbReference>
<comment type="subcellular location">
    <subcellularLocation>
        <location evidence="1">Membrane</location>
        <topology evidence="1">Multi-pass membrane protein</topology>
    </subcellularLocation>
</comment>
<evidence type="ECO:0000256" key="4">
    <source>
        <dbReference type="ARBA" id="ARBA00022989"/>
    </source>
</evidence>
<dbReference type="InterPro" id="IPR051951">
    <property type="entry name" value="UNC-93_regulatory"/>
</dbReference>
<dbReference type="InterPro" id="IPR036259">
    <property type="entry name" value="MFS_trans_sf"/>
</dbReference>
<evidence type="ECO:0000256" key="2">
    <source>
        <dbReference type="ARBA" id="ARBA00009172"/>
    </source>
</evidence>
<feature type="transmembrane region" description="Helical" evidence="6">
    <location>
        <begin position="121"/>
        <end position="147"/>
    </location>
</feature>
<feature type="transmembrane region" description="Helical" evidence="6">
    <location>
        <begin position="260"/>
        <end position="281"/>
    </location>
</feature>
<proteinExistence type="inferred from homology"/>
<dbReference type="InterPro" id="IPR010291">
    <property type="entry name" value="Ion_channel_UNC-93"/>
</dbReference>
<reference evidence="7" key="1">
    <citation type="submission" date="2021-01" db="EMBL/GenBank/DDBJ databases">
        <authorList>
            <person name="Corre E."/>
            <person name="Pelletier E."/>
            <person name="Niang G."/>
            <person name="Scheremetjew M."/>
            <person name="Finn R."/>
            <person name="Kale V."/>
            <person name="Holt S."/>
            <person name="Cochrane G."/>
            <person name="Meng A."/>
            <person name="Brown T."/>
            <person name="Cohen L."/>
        </authorList>
    </citation>
    <scope>NUCLEOTIDE SEQUENCE</scope>
    <source>
        <strain evidence="7">RCC1693</strain>
    </source>
</reference>